<gene>
    <name evidence="5" type="ORF">34G24.32</name>
</gene>
<reference evidence="5" key="2">
    <citation type="submission" date="2012-05" db="EMBL/GenBank/DDBJ databases">
        <authorList>
            <person name="Savar N.S."/>
            <person name="Jahanian-Najafabadi A."/>
            <person name="Bouzari S."/>
        </authorList>
    </citation>
    <scope>NUCLEOTIDE SEQUENCE</scope>
</reference>
<organism evidence="5">
    <name type="scientific">Capsella rubella</name>
    <dbReference type="NCBI Taxonomy" id="81985"/>
    <lineage>
        <taxon>Eukaryota</taxon>
        <taxon>Viridiplantae</taxon>
        <taxon>Streptophyta</taxon>
        <taxon>Embryophyta</taxon>
        <taxon>Tracheophyta</taxon>
        <taxon>Spermatophyta</taxon>
        <taxon>Magnoliopsida</taxon>
        <taxon>eudicotyledons</taxon>
        <taxon>Gunneridae</taxon>
        <taxon>Pentapetalae</taxon>
        <taxon>rosids</taxon>
        <taxon>malvids</taxon>
        <taxon>Brassicales</taxon>
        <taxon>Brassicaceae</taxon>
        <taxon>Camelineae</taxon>
        <taxon>Capsella</taxon>
    </lineage>
</organism>
<keyword evidence="2" id="KW-0677">Repeat</keyword>
<name>K4FQU2_9BRAS</name>
<dbReference type="InterPro" id="IPR002885">
    <property type="entry name" value="PPR_rpt"/>
</dbReference>
<dbReference type="Pfam" id="PF14432">
    <property type="entry name" value="DYW_deaminase"/>
    <property type="match status" value="1"/>
</dbReference>
<accession>K4FQU2</accession>
<dbReference type="Pfam" id="PF13041">
    <property type="entry name" value="PPR_2"/>
    <property type="match status" value="2"/>
</dbReference>
<dbReference type="NCBIfam" id="TIGR00756">
    <property type="entry name" value="PPR"/>
    <property type="match status" value="2"/>
</dbReference>
<dbReference type="PANTHER" id="PTHR47926:SF360">
    <property type="entry name" value="PENTATRICOPEPTIDE REPEAT-CONTAINING PROTEIN"/>
    <property type="match status" value="1"/>
</dbReference>
<dbReference type="Pfam" id="PF20431">
    <property type="entry name" value="E_motif"/>
    <property type="match status" value="1"/>
</dbReference>
<evidence type="ECO:0000256" key="2">
    <source>
        <dbReference type="ARBA" id="ARBA00022737"/>
    </source>
</evidence>
<dbReference type="EMBL" id="JX003248">
    <property type="protein sequence ID" value="AFJ66232.1"/>
    <property type="molecule type" value="Genomic_DNA"/>
</dbReference>
<sequence length="598" mass="67721">MISIIARDFTDEDSRHCNVREPEKQLQLFDIRLRKTELHSFGWKQDSSESQSALINQSWSPDGLYITSGSVDPVIHVFDISELALYIFPSSNYHRMLKQVLESCKTPSNSKCVLQAHAQVFKLGYGTYPSLLVSMVAAYRRCNLSYFARRLLLWFLSLSPGVSNTNIIIESLMKTGEYGLAKKVLRRASDQNVITWNLMIGGYVRNVQYEEALKTLKNMLSFSDIKPNKFSFASALAACARLGDLHHAKWVHSLMIDAGIELNTILSSALVDVYAKCGDIETSREVFYSVKWNDVSIWNAMITGFATHGLATEAIRVFSEMEAEHVSPDSITFLGILTACSHCGLLEEGKEFFGLMSQRFSIQPKLEHYGAMVDLLGRAGQVKEAYDLIESMPIEPDVVIWRSLLSSARTYKNPELGEIAIQNLSKAKSGDYVLLSNIYSSTKKWENAQKVRELMTKEGIRKAKGKSWVEFGGVIHRFKAGDTSHIDTKAIYKVLEGLIQKAKSEGFVSDTDLVLMDVSEEEKEENLNYHSEKLALAYVILKSSPGSEIRIQKNIRMCSDCHNWIKAVSKLLNRVIIMRDRIRFHRFEDGLCSCKDYW</sequence>
<evidence type="ECO:0000256" key="1">
    <source>
        <dbReference type="ARBA" id="ARBA00006643"/>
    </source>
</evidence>
<dbReference type="InterPro" id="IPR032867">
    <property type="entry name" value="DYW_dom"/>
</dbReference>
<comment type="similarity">
    <text evidence="1">Belongs to the PPR family. PCMP-H subfamily.</text>
</comment>
<dbReference type="InterPro" id="IPR046848">
    <property type="entry name" value="E_motif"/>
</dbReference>
<dbReference type="GO" id="GO:0009451">
    <property type="term" value="P:RNA modification"/>
    <property type="evidence" value="ECO:0007669"/>
    <property type="project" value="InterPro"/>
</dbReference>
<dbReference type="Pfam" id="PF01535">
    <property type="entry name" value="PPR"/>
    <property type="match status" value="2"/>
</dbReference>
<dbReference type="GO" id="GO:0008270">
    <property type="term" value="F:zinc ion binding"/>
    <property type="evidence" value="ECO:0007669"/>
    <property type="project" value="InterPro"/>
</dbReference>
<dbReference type="Gene3D" id="1.25.40.10">
    <property type="entry name" value="Tetratricopeptide repeat domain"/>
    <property type="match status" value="2"/>
</dbReference>
<protein>
    <recommendedName>
        <fullName evidence="4">DYW domain-containing protein</fullName>
    </recommendedName>
</protein>
<dbReference type="GO" id="GO:0003723">
    <property type="term" value="F:RNA binding"/>
    <property type="evidence" value="ECO:0007669"/>
    <property type="project" value="InterPro"/>
</dbReference>
<dbReference type="PROSITE" id="PS51375">
    <property type="entry name" value="PPR"/>
    <property type="match status" value="3"/>
</dbReference>
<dbReference type="FunFam" id="1.25.40.10:FF:000242">
    <property type="entry name" value="Pentatricopeptide repeat-containing protein"/>
    <property type="match status" value="1"/>
</dbReference>
<dbReference type="InterPro" id="IPR011990">
    <property type="entry name" value="TPR-like_helical_dom_sf"/>
</dbReference>
<feature type="repeat" description="PPR" evidence="3">
    <location>
        <begin position="192"/>
        <end position="227"/>
    </location>
</feature>
<evidence type="ECO:0000256" key="3">
    <source>
        <dbReference type="PROSITE-ProRule" id="PRU00708"/>
    </source>
</evidence>
<reference evidence="5" key="1">
    <citation type="journal article" date="2012" name="Genetics">
        <title>Independent FLC Mutations as Causes of Flowering-Time Variation in Arabidopsis thaliana and Capsella rubella.</title>
        <authorList>
            <person name="Guo Y.L."/>
            <person name="Todesco M."/>
            <person name="Hagmann J."/>
            <person name="Das S."/>
            <person name="Weigel D."/>
        </authorList>
    </citation>
    <scope>NUCLEOTIDE SEQUENCE</scope>
</reference>
<feature type="repeat" description="PPR" evidence="3">
    <location>
        <begin position="294"/>
        <end position="328"/>
    </location>
</feature>
<dbReference type="InterPro" id="IPR046960">
    <property type="entry name" value="PPR_At4g14850-like_plant"/>
</dbReference>
<proteinExistence type="inferred from homology"/>
<evidence type="ECO:0000259" key="4">
    <source>
        <dbReference type="Pfam" id="PF14432"/>
    </source>
</evidence>
<feature type="repeat" description="PPR" evidence="3">
    <location>
        <begin position="228"/>
        <end position="262"/>
    </location>
</feature>
<evidence type="ECO:0000313" key="5">
    <source>
        <dbReference type="EMBL" id="AFJ66232.1"/>
    </source>
</evidence>
<dbReference type="PANTHER" id="PTHR47926">
    <property type="entry name" value="PENTATRICOPEPTIDE REPEAT-CONTAINING PROTEIN"/>
    <property type="match status" value="1"/>
</dbReference>
<dbReference type="AlphaFoldDB" id="K4FQU2"/>
<feature type="domain" description="DYW" evidence="4">
    <location>
        <begin position="506"/>
        <end position="598"/>
    </location>
</feature>